<reference evidence="3 4" key="1">
    <citation type="journal article" date="2019" name="Emerg. Microbes Infect.">
        <title>Comprehensive subspecies identification of 175 nontuberculous mycobacteria species based on 7547 genomic profiles.</title>
        <authorList>
            <person name="Matsumoto Y."/>
            <person name="Kinjo T."/>
            <person name="Motooka D."/>
            <person name="Nabeya D."/>
            <person name="Jung N."/>
            <person name="Uechi K."/>
            <person name="Horii T."/>
            <person name="Iida T."/>
            <person name="Fujita J."/>
            <person name="Nakamura S."/>
        </authorList>
    </citation>
    <scope>NUCLEOTIDE SEQUENCE [LARGE SCALE GENOMIC DNA]</scope>
    <source>
        <strain evidence="3 4">JCM 12404</strain>
    </source>
</reference>
<protein>
    <recommendedName>
        <fullName evidence="5">Secreted protein</fullName>
    </recommendedName>
</protein>
<organism evidence="3 4">
    <name type="scientific">Mycobacterium cookii</name>
    <dbReference type="NCBI Taxonomy" id="1775"/>
    <lineage>
        <taxon>Bacteria</taxon>
        <taxon>Bacillati</taxon>
        <taxon>Actinomycetota</taxon>
        <taxon>Actinomycetes</taxon>
        <taxon>Mycobacteriales</taxon>
        <taxon>Mycobacteriaceae</taxon>
        <taxon>Mycobacterium</taxon>
    </lineage>
</organism>
<sequence length="117" mass="12245">MMRHMLDRLILLVAATATAAVIAPAPAGADPQCQPGPCTHGSSSQAAHGPSYQDGYKAEHDYFSNPQNHAYLADEMKHGYDAGLACQVEVGGGPAPANMNDWLAGCVDALHDLGFKP</sequence>
<evidence type="ECO:0000313" key="3">
    <source>
        <dbReference type="EMBL" id="BBX46294.1"/>
    </source>
</evidence>
<evidence type="ECO:0008006" key="5">
    <source>
        <dbReference type="Google" id="ProtNLM"/>
    </source>
</evidence>
<accession>A0A7I7KWW6</accession>
<evidence type="ECO:0000256" key="1">
    <source>
        <dbReference type="SAM" id="MobiDB-lite"/>
    </source>
</evidence>
<feature type="region of interest" description="Disordered" evidence="1">
    <location>
        <begin position="30"/>
        <end position="60"/>
    </location>
</feature>
<gene>
    <name evidence="3" type="ORF">MCOO_23090</name>
</gene>
<dbReference type="AlphaFoldDB" id="A0A7I7KWW6"/>
<feature type="signal peptide" evidence="2">
    <location>
        <begin position="1"/>
        <end position="19"/>
    </location>
</feature>
<proteinExistence type="predicted"/>
<dbReference type="Proteomes" id="UP000465866">
    <property type="component" value="Chromosome"/>
</dbReference>
<evidence type="ECO:0000313" key="4">
    <source>
        <dbReference type="Proteomes" id="UP000465866"/>
    </source>
</evidence>
<dbReference type="EMBL" id="AP022569">
    <property type="protein sequence ID" value="BBX46294.1"/>
    <property type="molecule type" value="Genomic_DNA"/>
</dbReference>
<feature type="chain" id="PRO_5038604316" description="Secreted protein" evidence="2">
    <location>
        <begin position="20"/>
        <end position="117"/>
    </location>
</feature>
<dbReference type="KEGG" id="mcoo:MCOO_23090"/>
<keyword evidence="4" id="KW-1185">Reference proteome</keyword>
<keyword evidence="2" id="KW-0732">Signal</keyword>
<name>A0A7I7KWW6_9MYCO</name>
<evidence type="ECO:0000256" key="2">
    <source>
        <dbReference type="SAM" id="SignalP"/>
    </source>
</evidence>